<sequence length="188" mass="21201">MKIQTASESRKIRKPMMEKKRRARINDSLESLKKILLEFDPESGKKTGQKTAKLEKADILEMTVRYLENLRSSSLVPKRQQVYSFSPKQEIKISPADSSTNDGASKATLGEPLVPDSARIPVTNSYFQSSSVPSCSAFFSRVACLPTKYNSGGVVYMWPKWQFSNQQQFSGQVSHSSNGQSDNVWRPW</sequence>
<dbReference type="InterPro" id="IPR050370">
    <property type="entry name" value="HES_HEY"/>
</dbReference>
<reference evidence="7" key="1">
    <citation type="journal article" date="2023" name="Insect Mol. Biol.">
        <title>Genome sequencing provides insights into the evolution of gene families encoding plant cell wall-degrading enzymes in longhorned beetles.</title>
        <authorList>
            <person name="Shin N.R."/>
            <person name="Okamura Y."/>
            <person name="Kirsch R."/>
            <person name="Pauchet Y."/>
        </authorList>
    </citation>
    <scope>NUCLEOTIDE SEQUENCE</scope>
    <source>
        <strain evidence="7">MMC_N1</strain>
    </source>
</reference>
<evidence type="ECO:0000256" key="3">
    <source>
        <dbReference type="ARBA" id="ARBA00023163"/>
    </source>
</evidence>
<comment type="caution">
    <text evidence="7">The sequence shown here is derived from an EMBL/GenBank/DDBJ whole genome shotgun (WGS) entry which is preliminary data.</text>
</comment>
<dbReference type="Gene3D" id="4.10.280.10">
    <property type="entry name" value="Helix-loop-helix DNA-binding domain"/>
    <property type="match status" value="1"/>
</dbReference>
<feature type="domain" description="BHLH" evidence="6">
    <location>
        <begin position="9"/>
        <end position="70"/>
    </location>
</feature>
<dbReference type="Pfam" id="PF00010">
    <property type="entry name" value="HLH"/>
    <property type="match status" value="1"/>
</dbReference>
<evidence type="ECO:0000256" key="1">
    <source>
        <dbReference type="ARBA" id="ARBA00004123"/>
    </source>
</evidence>
<comment type="subcellular location">
    <subcellularLocation>
        <location evidence="1">Nucleus</location>
    </subcellularLocation>
</comment>
<accession>A0ABQ9K4C4</accession>
<dbReference type="CDD" id="cd11410">
    <property type="entry name" value="bHLH_O_HES"/>
    <property type="match status" value="1"/>
</dbReference>
<keyword evidence="8" id="KW-1185">Reference proteome</keyword>
<name>A0ABQ9K4C4_9CUCU</name>
<dbReference type="PANTHER" id="PTHR10985">
    <property type="entry name" value="BASIC HELIX-LOOP-HELIX TRANSCRIPTION FACTOR, HES-RELATED"/>
    <property type="match status" value="1"/>
</dbReference>
<evidence type="ECO:0000259" key="6">
    <source>
        <dbReference type="PROSITE" id="PS50888"/>
    </source>
</evidence>
<feature type="region of interest" description="Disordered" evidence="5">
    <location>
        <begin position="93"/>
        <end position="114"/>
    </location>
</feature>
<protein>
    <recommendedName>
        <fullName evidence="6">BHLH domain-containing protein</fullName>
    </recommendedName>
</protein>
<evidence type="ECO:0000256" key="4">
    <source>
        <dbReference type="ARBA" id="ARBA00023242"/>
    </source>
</evidence>
<feature type="compositionally biased region" description="Basic residues" evidence="5">
    <location>
        <begin position="11"/>
        <end position="22"/>
    </location>
</feature>
<dbReference type="InterPro" id="IPR036638">
    <property type="entry name" value="HLH_DNA-bd_sf"/>
</dbReference>
<evidence type="ECO:0000313" key="8">
    <source>
        <dbReference type="Proteomes" id="UP001162164"/>
    </source>
</evidence>
<evidence type="ECO:0000256" key="5">
    <source>
        <dbReference type="SAM" id="MobiDB-lite"/>
    </source>
</evidence>
<dbReference type="SUPFAM" id="SSF47459">
    <property type="entry name" value="HLH, helix-loop-helix DNA-binding domain"/>
    <property type="match status" value="1"/>
</dbReference>
<evidence type="ECO:0000256" key="2">
    <source>
        <dbReference type="ARBA" id="ARBA00023015"/>
    </source>
</evidence>
<keyword evidence="3" id="KW-0804">Transcription</keyword>
<dbReference type="EMBL" id="JAPWTJ010000023">
    <property type="protein sequence ID" value="KAJ8984911.1"/>
    <property type="molecule type" value="Genomic_DNA"/>
</dbReference>
<feature type="region of interest" description="Disordered" evidence="5">
    <location>
        <begin position="1"/>
        <end position="22"/>
    </location>
</feature>
<keyword evidence="2" id="KW-0805">Transcription regulation</keyword>
<evidence type="ECO:0000313" key="7">
    <source>
        <dbReference type="EMBL" id="KAJ8984911.1"/>
    </source>
</evidence>
<proteinExistence type="predicted"/>
<dbReference type="SMART" id="SM00353">
    <property type="entry name" value="HLH"/>
    <property type="match status" value="1"/>
</dbReference>
<keyword evidence="4" id="KW-0539">Nucleus</keyword>
<dbReference type="InterPro" id="IPR011598">
    <property type="entry name" value="bHLH_dom"/>
</dbReference>
<dbReference type="PROSITE" id="PS50888">
    <property type="entry name" value="BHLH"/>
    <property type="match status" value="1"/>
</dbReference>
<dbReference type="Proteomes" id="UP001162164">
    <property type="component" value="Unassembled WGS sequence"/>
</dbReference>
<organism evidence="7 8">
    <name type="scientific">Molorchus minor</name>
    <dbReference type="NCBI Taxonomy" id="1323400"/>
    <lineage>
        <taxon>Eukaryota</taxon>
        <taxon>Metazoa</taxon>
        <taxon>Ecdysozoa</taxon>
        <taxon>Arthropoda</taxon>
        <taxon>Hexapoda</taxon>
        <taxon>Insecta</taxon>
        <taxon>Pterygota</taxon>
        <taxon>Neoptera</taxon>
        <taxon>Endopterygota</taxon>
        <taxon>Coleoptera</taxon>
        <taxon>Polyphaga</taxon>
        <taxon>Cucujiformia</taxon>
        <taxon>Chrysomeloidea</taxon>
        <taxon>Cerambycidae</taxon>
        <taxon>Lamiinae</taxon>
        <taxon>Monochamini</taxon>
        <taxon>Molorchus</taxon>
    </lineage>
</organism>
<gene>
    <name evidence="7" type="ORF">NQ317_012157</name>
</gene>